<protein>
    <submittedName>
        <fullName evidence="3">Leukocyte receptor cluster (LRC) member 8</fullName>
    </submittedName>
</protein>
<dbReference type="AlphaFoldDB" id="A0A3Q2YFN0"/>
<dbReference type="GeneTree" id="ENSGT00390000008006"/>
<dbReference type="GO" id="GO:0005634">
    <property type="term" value="C:nucleus"/>
    <property type="evidence" value="ECO:0007669"/>
    <property type="project" value="TreeGrafter"/>
</dbReference>
<feature type="compositionally biased region" description="Pro residues" evidence="1">
    <location>
        <begin position="113"/>
        <end position="132"/>
    </location>
</feature>
<feature type="compositionally biased region" description="Pro residues" evidence="1">
    <location>
        <begin position="145"/>
        <end position="156"/>
    </location>
</feature>
<dbReference type="GeneID" id="109515337"/>
<feature type="compositionally biased region" description="Low complexity" evidence="1">
    <location>
        <begin position="456"/>
        <end position="467"/>
    </location>
</feature>
<feature type="region of interest" description="Disordered" evidence="1">
    <location>
        <begin position="368"/>
        <end position="548"/>
    </location>
</feature>
<dbReference type="KEGG" id="hcq:109515337"/>
<name>A0A3Q2YFN0_HIPCM</name>
<organism evidence="3 4">
    <name type="scientific">Hippocampus comes</name>
    <name type="common">Tiger tail seahorse</name>
    <dbReference type="NCBI Taxonomy" id="109280"/>
    <lineage>
        <taxon>Eukaryota</taxon>
        <taxon>Metazoa</taxon>
        <taxon>Chordata</taxon>
        <taxon>Craniata</taxon>
        <taxon>Vertebrata</taxon>
        <taxon>Euteleostomi</taxon>
        <taxon>Actinopterygii</taxon>
        <taxon>Neopterygii</taxon>
        <taxon>Teleostei</taxon>
        <taxon>Neoteleostei</taxon>
        <taxon>Acanthomorphata</taxon>
        <taxon>Syngnathiaria</taxon>
        <taxon>Syngnathiformes</taxon>
        <taxon>Syngnathoidei</taxon>
        <taxon>Syngnathidae</taxon>
        <taxon>Hippocampus</taxon>
    </lineage>
</organism>
<dbReference type="PANTHER" id="PTHR12436:SF4">
    <property type="entry name" value="LEUKOCYTE RECEPTOR CLUSTER MEMBER 8"/>
    <property type="match status" value="1"/>
</dbReference>
<evidence type="ECO:0000259" key="2">
    <source>
        <dbReference type="PROSITE" id="PS50250"/>
    </source>
</evidence>
<feature type="compositionally biased region" description="Low complexity" evidence="1">
    <location>
        <begin position="420"/>
        <end position="438"/>
    </location>
</feature>
<dbReference type="PROSITE" id="PS50250">
    <property type="entry name" value="PCI"/>
    <property type="match status" value="1"/>
</dbReference>
<dbReference type="Pfam" id="PF03399">
    <property type="entry name" value="SAC3_GANP"/>
    <property type="match status" value="1"/>
</dbReference>
<dbReference type="RefSeq" id="XP_019724597.1">
    <property type="nucleotide sequence ID" value="XM_019869038.1"/>
</dbReference>
<dbReference type="Ensembl" id="ENSHCOT00000025190.1">
    <property type="protein sequence ID" value="ENSHCOP00000016944.1"/>
    <property type="gene ID" value="ENSHCOG00000020748.1"/>
</dbReference>
<feature type="compositionally biased region" description="Pro residues" evidence="1">
    <location>
        <begin position="163"/>
        <end position="184"/>
    </location>
</feature>
<feature type="compositionally biased region" description="Basic and acidic residues" evidence="1">
    <location>
        <begin position="368"/>
        <end position="377"/>
    </location>
</feature>
<feature type="domain" description="PCI" evidence="2">
    <location>
        <begin position="664"/>
        <end position="828"/>
    </location>
</feature>
<feature type="compositionally biased region" description="Polar residues" evidence="1">
    <location>
        <begin position="284"/>
        <end position="318"/>
    </location>
</feature>
<accession>A0A3Q2YFN0</accession>
<dbReference type="STRING" id="109280.ENSHCOP00000016944"/>
<reference evidence="3" key="2">
    <citation type="submission" date="2025-09" db="UniProtKB">
        <authorList>
            <consortium name="Ensembl"/>
        </authorList>
    </citation>
    <scope>IDENTIFICATION</scope>
</reference>
<evidence type="ECO:0000313" key="3">
    <source>
        <dbReference type="Ensembl" id="ENSHCOP00000016944.1"/>
    </source>
</evidence>
<reference evidence="3" key="1">
    <citation type="submission" date="2025-08" db="UniProtKB">
        <authorList>
            <consortium name="Ensembl"/>
        </authorList>
    </citation>
    <scope>IDENTIFICATION</scope>
</reference>
<evidence type="ECO:0000313" key="4">
    <source>
        <dbReference type="Proteomes" id="UP000264820"/>
    </source>
</evidence>
<dbReference type="OrthoDB" id="199574at2759"/>
<dbReference type="FunFam" id="1.25.40.990:FF:000002">
    <property type="entry name" value="Leukocyte receptor cluster member 8 homolog"/>
    <property type="match status" value="1"/>
</dbReference>
<dbReference type="InterPro" id="IPR005062">
    <property type="entry name" value="SAC3/GANP/THP3_conserved"/>
</dbReference>
<dbReference type="OMA" id="KKPHFYS"/>
<sequence>MAANAAQAAPKNNWSYGVGAAENHVQENPEWEKARQALASISKTQSNAKATLVNHAAAEFQAGVNDAAMQHQQYYQWYQQNQPQYPGYTYPYSYYYPMNLYGVGYTQNQYAVPPSPYHPAPPTTNGQPPPVPGIEDQSPNYTSQPQPPSAPQPPQSPTSDKPAAPPPPPLPPPPNSQYPPPPPHTAYNSNNSVAYPHGDPNQMQVYNSCPARPSYGVGFQAQNNYQPPQGPSQQQAGPYGAGMGRGEGNKAKPQNPGQQLWHRMKQSPGTAPMKFNIPKRPYQVTASNQAFSPNEQPATLTPAPSSPVNVSATPQTRPQDWPPAMKEYVQRCFTACETEDDKDRTEKVLKEVLQDRLKDGSAYTIDWDREPLPDLKGKQSRWHAVPRSVDTSASRGGSTAAASRGRGGGHRLGHYRNIFSQRSPSSSSSHSSSRSPSPNHGRNRDRSNQRHRRSDSGSQSDNSLSSDLRPQLTRRNQKGGRGRGNDRDRGHSGERGRGRGGKARGRRNMDDSNAPGGKKRKGGNAGLDFRDPDREAKKQSRAARFQKQLRSEPLVLSVNHLDMPDGTQEGLSWEDCPIVGTCQDITKCYLRLTCAPDPATVRPIHVLKKSLQAVKADWKTKQDYPYACEQMKSIRQDLTVQGVRTEFTVEVYECHARIALEKGDHEEFNQCQTQLKALYKDNPSENVGEFTAYRLLYYIFTKNSGDLITELVYLTPALKADVCVAHALALRAAWALGNYRRFFKLYQEAPRMAAYLIDKFVERERKVALQAIVKTFRPDLPVEYVQSTLGFPTLESCMEFLTGLGVTFTPSDPLRIDCKSSTTTLAAS</sequence>
<feature type="compositionally biased region" description="Basic and acidic residues" evidence="1">
    <location>
        <begin position="528"/>
        <end position="538"/>
    </location>
</feature>
<dbReference type="InterPro" id="IPR045107">
    <property type="entry name" value="SAC3/GANP/THP3"/>
</dbReference>
<dbReference type="InterPro" id="IPR000717">
    <property type="entry name" value="PCI_dom"/>
</dbReference>
<dbReference type="CTD" id="114823"/>
<dbReference type="PANTHER" id="PTHR12436">
    <property type="entry name" value="80 KDA MCM3-ASSOCIATED PROTEIN"/>
    <property type="match status" value="1"/>
</dbReference>
<proteinExistence type="predicted"/>
<dbReference type="Proteomes" id="UP000264820">
    <property type="component" value="Unplaced"/>
</dbReference>
<keyword evidence="4" id="KW-1185">Reference proteome</keyword>
<feature type="compositionally biased region" description="Low complexity" evidence="1">
    <location>
        <begin position="222"/>
        <end position="238"/>
    </location>
</feature>
<evidence type="ECO:0000256" key="1">
    <source>
        <dbReference type="SAM" id="MobiDB-lite"/>
    </source>
</evidence>
<feature type="compositionally biased region" description="Low complexity" evidence="1">
    <location>
        <begin position="392"/>
        <end position="404"/>
    </location>
</feature>
<feature type="region of interest" description="Disordered" evidence="1">
    <location>
        <begin position="113"/>
        <end position="322"/>
    </location>
</feature>
<feature type="compositionally biased region" description="Basic and acidic residues" evidence="1">
    <location>
        <begin position="483"/>
        <end position="497"/>
    </location>
</feature>
<dbReference type="Gene3D" id="1.25.40.990">
    <property type="match status" value="1"/>
</dbReference>